<dbReference type="RefSeq" id="WP_136340293.1">
    <property type="nucleotide sequence ID" value="NZ_SSMD01000009.1"/>
</dbReference>
<dbReference type="CDD" id="cd01536">
    <property type="entry name" value="PBP1_ABC_sugar_binding-like"/>
    <property type="match status" value="1"/>
</dbReference>
<evidence type="ECO:0000256" key="2">
    <source>
        <dbReference type="ARBA" id="ARBA00007639"/>
    </source>
</evidence>
<dbReference type="Proteomes" id="UP000306113">
    <property type="component" value="Unassembled WGS sequence"/>
</dbReference>
<evidence type="ECO:0000256" key="4">
    <source>
        <dbReference type="SAM" id="SignalP"/>
    </source>
</evidence>
<dbReference type="OrthoDB" id="7716943at2"/>
<dbReference type="Gene3D" id="3.40.50.2300">
    <property type="match status" value="2"/>
</dbReference>
<accession>A0A4S3M5M2</accession>
<dbReference type="EMBL" id="SSMD01000009">
    <property type="protein sequence ID" value="THD72047.1"/>
    <property type="molecule type" value="Genomic_DNA"/>
</dbReference>
<dbReference type="GO" id="GO:0030313">
    <property type="term" value="C:cell envelope"/>
    <property type="evidence" value="ECO:0007669"/>
    <property type="project" value="UniProtKB-SubCell"/>
</dbReference>
<comment type="similarity">
    <text evidence="2">Belongs to the bacterial solute-binding protein 2 family.</text>
</comment>
<feature type="signal peptide" evidence="4">
    <location>
        <begin position="1"/>
        <end position="22"/>
    </location>
</feature>
<sequence length="329" mass="34364">MKNLMKSLLLGATLLAAPHAMAKEITEPFREGYIASLKGKTVAFLPGAMAMDLAIGWLGALKSELEPQGVNIIVRDPNFSVQAGAQAFTQLLAEKPDVIVVHNPDVTTYAKLIKQAEAQGILIVQVNMSSLTPSTAYVGVDWVEMGAIQAQHVVDACGGKGKIAIVQGDLTAAASAYTMSGINAVLANNAGIEVVSNQSAGWQSDKAKSITQTVLKQHPDLCGVIGFWDNMDTGTAAAVDEAGLRDQVYVATSGGGETRAACDMVSSGAYDLNVVYNVPNQGANLASTIKYLLSAGIKPGQISGQMYTTLTPVTSANAGDEGVCWTMKQ</sequence>
<name>A0A4S3M5M2_9RHOB</name>
<feature type="domain" description="Periplasmic binding protein" evidence="5">
    <location>
        <begin position="60"/>
        <end position="294"/>
    </location>
</feature>
<keyword evidence="7" id="KW-1185">Reference proteome</keyword>
<dbReference type="InterPro" id="IPR028082">
    <property type="entry name" value="Peripla_BP_I"/>
</dbReference>
<comment type="subcellular location">
    <subcellularLocation>
        <location evidence="1">Cell envelope</location>
    </subcellularLocation>
</comment>
<protein>
    <submittedName>
        <fullName evidence="6">Sugar ABC transporter substrate-binding protein</fullName>
    </submittedName>
</protein>
<feature type="chain" id="PRO_5020467086" evidence="4">
    <location>
        <begin position="23"/>
        <end position="329"/>
    </location>
</feature>
<comment type="caution">
    <text evidence="6">The sequence shown here is derived from an EMBL/GenBank/DDBJ whole genome shotgun (WGS) entry which is preliminary data.</text>
</comment>
<dbReference type="GO" id="GO:0030246">
    <property type="term" value="F:carbohydrate binding"/>
    <property type="evidence" value="ECO:0007669"/>
    <property type="project" value="UniProtKB-ARBA"/>
</dbReference>
<evidence type="ECO:0000259" key="5">
    <source>
        <dbReference type="Pfam" id="PF13407"/>
    </source>
</evidence>
<proteinExistence type="inferred from homology"/>
<gene>
    <name evidence="6" type="ORF">E7681_16130</name>
</gene>
<organism evidence="6 7">
    <name type="scientific">Thalassobius vesicularis</name>
    <dbReference type="NCBI Taxonomy" id="1294297"/>
    <lineage>
        <taxon>Bacteria</taxon>
        <taxon>Pseudomonadati</taxon>
        <taxon>Pseudomonadota</taxon>
        <taxon>Alphaproteobacteria</taxon>
        <taxon>Rhodobacterales</taxon>
        <taxon>Roseobacteraceae</taxon>
        <taxon>Thalassovita</taxon>
    </lineage>
</organism>
<dbReference type="SUPFAM" id="SSF53822">
    <property type="entry name" value="Periplasmic binding protein-like I"/>
    <property type="match status" value="1"/>
</dbReference>
<reference evidence="6 7" key="1">
    <citation type="submission" date="2019-04" db="EMBL/GenBank/DDBJ databases">
        <title>Draft genome sequence of Youngimonas vesicularis.</title>
        <authorList>
            <person name="Hameed A."/>
        </authorList>
    </citation>
    <scope>NUCLEOTIDE SEQUENCE [LARGE SCALE GENOMIC DNA]</scope>
    <source>
        <strain evidence="6 7">CC-AMW-E</strain>
    </source>
</reference>
<keyword evidence="3 4" id="KW-0732">Signal</keyword>
<dbReference type="AlphaFoldDB" id="A0A4S3M5M2"/>
<evidence type="ECO:0000256" key="1">
    <source>
        <dbReference type="ARBA" id="ARBA00004196"/>
    </source>
</evidence>
<dbReference type="InterPro" id="IPR025997">
    <property type="entry name" value="SBP_2_dom"/>
</dbReference>
<evidence type="ECO:0000256" key="3">
    <source>
        <dbReference type="ARBA" id="ARBA00022729"/>
    </source>
</evidence>
<dbReference type="PANTHER" id="PTHR46847">
    <property type="entry name" value="D-ALLOSE-BINDING PERIPLASMIC PROTEIN-RELATED"/>
    <property type="match status" value="1"/>
</dbReference>
<dbReference type="Pfam" id="PF13407">
    <property type="entry name" value="Peripla_BP_4"/>
    <property type="match status" value="1"/>
</dbReference>
<evidence type="ECO:0000313" key="6">
    <source>
        <dbReference type="EMBL" id="THD72047.1"/>
    </source>
</evidence>
<evidence type="ECO:0000313" key="7">
    <source>
        <dbReference type="Proteomes" id="UP000306113"/>
    </source>
</evidence>
<dbReference type="PANTHER" id="PTHR46847:SF1">
    <property type="entry name" value="D-ALLOSE-BINDING PERIPLASMIC PROTEIN-RELATED"/>
    <property type="match status" value="1"/>
</dbReference>